<dbReference type="PANTHER" id="PTHR30005:SF0">
    <property type="entry name" value="RETROGRADE REGULATION PROTEIN 2"/>
    <property type="match status" value="1"/>
</dbReference>
<dbReference type="SUPFAM" id="SSF109604">
    <property type="entry name" value="HD-domain/PDEase-like"/>
    <property type="match status" value="1"/>
</dbReference>
<reference evidence="3 4" key="1">
    <citation type="submission" date="2016-12" db="EMBL/GenBank/DDBJ databases">
        <authorList>
            <person name="Song W.-J."/>
            <person name="Kurnit D.M."/>
        </authorList>
    </citation>
    <scope>NUCLEOTIDE SEQUENCE [LARGE SCALE GENOMIC DNA]</scope>
    <source>
        <strain evidence="3 4">CGMCC 1.10808</strain>
    </source>
</reference>
<dbReference type="Gene3D" id="1.10.3210.10">
    <property type="entry name" value="Hypothetical protein af1432"/>
    <property type="match status" value="1"/>
</dbReference>
<dbReference type="Pfam" id="PF02541">
    <property type="entry name" value="Ppx-GppA"/>
    <property type="match status" value="1"/>
</dbReference>
<dbReference type="CDD" id="cd24052">
    <property type="entry name" value="ASKHA_NBD_HpPPX-GppA-like"/>
    <property type="match status" value="1"/>
</dbReference>
<evidence type="ECO:0000313" key="4">
    <source>
        <dbReference type="Proteomes" id="UP000184066"/>
    </source>
</evidence>
<feature type="domain" description="Ppx/GppA phosphatase N-terminal" evidence="1">
    <location>
        <begin position="26"/>
        <end position="298"/>
    </location>
</feature>
<dbReference type="EMBL" id="FRDL01000001">
    <property type="protein sequence ID" value="SHN52064.1"/>
    <property type="molecule type" value="Genomic_DNA"/>
</dbReference>
<feature type="domain" description="Exopolyphosphatase C-terminal" evidence="2">
    <location>
        <begin position="341"/>
        <end position="479"/>
    </location>
</feature>
<proteinExistence type="predicted"/>
<dbReference type="SUPFAM" id="SSF53067">
    <property type="entry name" value="Actin-like ATPase domain"/>
    <property type="match status" value="2"/>
</dbReference>
<dbReference type="InterPro" id="IPR048951">
    <property type="entry name" value="Ppx_C"/>
</dbReference>
<dbReference type="PANTHER" id="PTHR30005">
    <property type="entry name" value="EXOPOLYPHOSPHATASE"/>
    <property type="match status" value="1"/>
</dbReference>
<dbReference type="GO" id="GO:0016462">
    <property type="term" value="F:pyrophosphatase activity"/>
    <property type="evidence" value="ECO:0007669"/>
    <property type="project" value="TreeGrafter"/>
</dbReference>
<gene>
    <name evidence="3" type="ORF">SAMN05216200_101396</name>
</gene>
<dbReference type="Pfam" id="PF21697">
    <property type="entry name" value="Ppx_C"/>
    <property type="match status" value="1"/>
</dbReference>
<dbReference type="STRING" id="1189325.SAMN04488119_102122"/>
<protein>
    <submittedName>
        <fullName evidence="3">Exopolyphosphatase / guanosine-5'-triphosphate,3'-diphosphate pyrophosphatase</fullName>
    </submittedName>
</protein>
<dbReference type="InterPro" id="IPR043129">
    <property type="entry name" value="ATPase_NBD"/>
</dbReference>
<dbReference type="Proteomes" id="UP000184066">
    <property type="component" value="Unassembled WGS sequence"/>
</dbReference>
<evidence type="ECO:0000259" key="2">
    <source>
        <dbReference type="Pfam" id="PF21697"/>
    </source>
</evidence>
<organism evidence="3 4">
    <name type="scientific">Oceanicella actignis</name>
    <dbReference type="NCBI Taxonomy" id="1189325"/>
    <lineage>
        <taxon>Bacteria</taxon>
        <taxon>Pseudomonadati</taxon>
        <taxon>Pseudomonadota</taxon>
        <taxon>Alphaproteobacteria</taxon>
        <taxon>Rhodobacterales</taxon>
        <taxon>Paracoccaceae</taxon>
        <taxon>Oceanicella</taxon>
    </lineage>
</organism>
<dbReference type="Gene3D" id="3.30.420.40">
    <property type="match status" value="1"/>
</dbReference>
<evidence type="ECO:0000259" key="1">
    <source>
        <dbReference type="Pfam" id="PF02541"/>
    </source>
</evidence>
<name>A0A1M7S142_9RHOB</name>
<dbReference type="AlphaFoldDB" id="A0A1M7S142"/>
<dbReference type="InterPro" id="IPR003695">
    <property type="entry name" value="Ppx_GppA_N"/>
</dbReference>
<evidence type="ECO:0000313" key="3">
    <source>
        <dbReference type="EMBL" id="SHN52064.1"/>
    </source>
</evidence>
<sequence length="499" mass="53206">MTQSSRRIGVVDVGSNSVRLVVFDAMTRSPAYFFNEKVLCGLGADLHATGRLSVEGRARAMAAIRRFVLLARLMGVRALDGIATAAVREAADGAAFRDEVERETGLRLRIASGEDEARLAAQGVLLGWPGADGVVADLGGASLELARVGEGRVGMGRTFPLGPLRLAGVQGGAAALDAVIDHALADARAILDPAPERLFLVGGAWRALAKIHMTRERYPLQVLHEFELPAEVMLATAERVAEEDPKALARQISASAARLAVTPLGARVLARLIRAAAPRRVAVSAFGLREGVLYEHLDPAQRAEDPLLSAARDMERRQARFPGFGDELDAWVRPLFPDASPAMSRLITAVCLLSDVAWNSHPDYRDLACLETVYRANISGVTHAERAFMGAALGYRYKSARSRRQATPAAELLTAEQLAQARVLGRGVRLGAMLAASAPGVLPRVALERADKALRLRLPEDLADLAGEVVRKRLAAVAQSLKLAPEIAIGAAQAQPAEG</sequence>
<accession>A0A1M7S142</accession>
<dbReference type="RefSeq" id="WP_072745955.1">
    <property type="nucleotide sequence ID" value="NZ_FOHL01000002.1"/>
</dbReference>
<keyword evidence="4" id="KW-1185">Reference proteome</keyword>
<dbReference type="Gene3D" id="3.30.420.150">
    <property type="entry name" value="Exopolyphosphatase. Domain 2"/>
    <property type="match status" value="1"/>
</dbReference>
<dbReference type="InterPro" id="IPR050273">
    <property type="entry name" value="GppA/Ppx_hydrolase"/>
</dbReference>